<reference evidence="1" key="1">
    <citation type="journal article" date="2020" name="New Phytol.">
        <title>Comparative genomics reveals dynamic genome evolution in host specialist ectomycorrhizal fungi.</title>
        <authorList>
            <person name="Lofgren L.A."/>
            <person name="Nguyen N.H."/>
            <person name="Vilgalys R."/>
            <person name="Ruytinx J."/>
            <person name="Liao H.L."/>
            <person name="Branco S."/>
            <person name="Kuo A."/>
            <person name="LaButti K."/>
            <person name="Lipzen A."/>
            <person name="Andreopoulos W."/>
            <person name="Pangilinan J."/>
            <person name="Riley R."/>
            <person name="Hundley H."/>
            <person name="Na H."/>
            <person name="Barry K."/>
            <person name="Grigoriev I.V."/>
            <person name="Stajich J.E."/>
            <person name="Kennedy P.G."/>
        </authorList>
    </citation>
    <scope>NUCLEOTIDE SEQUENCE</scope>
    <source>
        <strain evidence="1">DOB743</strain>
    </source>
</reference>
<dbReference type="Gene3D" id="3.30.200.20">
    <property type="entry name" value="Phosphorylase Kinase, domain 1"/>
    <property type="match status" value="1"/>
</dbReference>
<sequence>LRDHFETNGPHGQHLCLVLPVLSEGFRCWLNALKVARPAIVAQVVEALVLLHAANIIHTGRHRSYADETYPCPFY</sequence>
<protein>
    <recommendedName>
        <fullName evidence="3">Protein kinase domain-containing protein</fullName>
    </recommendedName>
</protein>
<dbReference type="OrthoDB" id="5979581at2759"/>
<gene>
    <name evidence="1" type="ORF">EV702DRAFT_971105</name>
</gene>
<evidence type="ECO:0000313" key="1">
    <source>
        <dbReference type="EMBL" id="KAG1776676.1"/>
    </source>
</evidence>
<dbReference type="AlphaFoldDB" id="A0A9P6ZUD9"/>
<dbReference type="Proteomes" id="UP000714275">
    <property type="component" value="Unassembled WGS sequence"/>
</dbReference>
<evidence type="ECO:0000313" key="2">
    <source>
        <dbReference type="Proteomes" id="UP000714275"/>
    </source>
</evidence>
<name>A0A9P6ZUD9_9AGAM</name>
<dbReference type="InterPro" id="IPR011009">
    <property type="entry name" value="Kinase-like_dom_sf"/>
</dbReference>
<evidence type="ECO:0008006" key="3">
    <source>
        <dbReference type="Google" id="ProtNLM"/>
    </source>
</evidence>
<comment type="caution">
    <text evidence="1">The sequence shown here is derived from an EMBL/GenBank/DDBJ whole genome shotgun (WGS) entry which is preliminary data.</text>
</comment>
<dbReference type="SUPFAM" id="SSF56112">
    <property type="entry name" value="Protein kinase-like (PK-like)"/>
    <property type="match status" value="1"/>
</dbReference>
<proteinExistence type="predicted"/>
<feature type="non-terminal residue" evidence="1">
    <location>
        <position position="1"/>
    </location>
</feature>
<dbReference type="Gene3D" id="1.10.510.10">
    <property type="entry name" value="Transferase(Phosphotransferase) domain 1"/>
    <property type="match status" value="1"/>
</dbReference>
<keyword evidence="2" id="KW-1185">Reference proteome</keyword>
<dbReference type="EMBL" id="JABBWD010000025">
    <property type="protein sequence ID" value="KAG1776676.1"/>
    <property type="molecule type" value="Genomic_DNA"/>
</dbReference>
<organism evidence="1 2">
    <name type="scientific">Suillus placidus</name>
    <dbReference type="NCBI Taxonomy" id="48579"/>
    <lineage>
        <taxon>Eukaryota</taxon>
        <taxon>Fungi</taxon>
        <taxon>Dikarya</taxon>
        <taxon>Basidiomycota</taxon>
        <taxon>Agaricomycotina</taxon>
        <taxon>Agaricomycetes</taxon>
        <taxon>Agaricomycetidae</taxon>
        <taxon>Boletales</taxon>
        <taxon>Suillineae</taxon>
        <taxon>Suillaceae</taxon>
        <taxon>Suillus</taxon>
    </lineage>
</organism>
<accession>A0A9P6ZUD9</accession>